<keyword evidence="1" id="KW-0472">Membrane</keyword>
<dbReference type="EMBL" id="UINC01046933">
    <property type="protein sequence ID" value="SVB55556.1"/>
    <property type="molecule type" value="Genomic_DNA"/>
</dbReference>
<keyword evidence="1" id="KW-1133">Transmembrane helix</keyword>
<dbReference type="AlphaFoldDB" id="A0A382EXT5"/>
<reference evidence="2" key="1">
    <citation type="submission" date="2018-05" db="EMBL/GenBank/DDBJ databases">
        <authorList>
            <person name="Lanie J.A."/>
            <person name="Ng W.-L."/>
            <person name="Kazmierczak K.M."/>
            <person name="Andrzejewski T.M."/>
            <person name="Davidsen T.M."/>
            <person name="Wayne K.J."/>
            <person name="Tettelin H."/>
            <person name="Glass J.I."/>
            <person name="Rusch D."/>
            <person name="Podicherti R."/>
            <person name="Tsui H.-C.T."/>
            <person name="Winkler M.E."/>
        </authorList>
    </citation>
    <scope>NUCLEOTIDE SEQUENCE</scope>
</reference>
<name>A0A382EXT5_9ZZZZ</name>
<accession>A0A382EXT5</accession>
<feature type="non-terminal residue" evidence="2">
    <location>
        <position position="101"/>
    </location>
</feature>
<organism evidence="2">
    <name type="scientific">marine metagenome</name>
    <dbReference type="NCBI Taxonomy" id="408172"/>
    <lineage>
        <taxon>unclassified sequences</taxon>
        <taxon>metagenomes</taxon>
        <taxon>ecological metagenomes</taxon>
    </lineage>
</organism>
<proteinExistence type="predicted"/>
<feature type="transmembrane region" description="Helical" evidence="1">
    <location>
        <begin position="12"/>
        <end position="32"/>
    </location>
</feature>
<sequence>MKTTYTRLHCGLTVRGLAWVLLGLGSMIGLGACAPETTPEIRETVAVETYMVGDIEVRIDGLSAHDNAYRTDEITFEIEPGEGFEYKYRLEEGETIVYSWV</sequence>
<protein>
    <submittedName>
        <fullName evidence="2">Uncharacterized protein</fullName>
    </submittedName>
</protein>
<gene>
    <name evidence="2" type="ORF">METZ01_LOCUS208410</name>
</gene>
<evidence type="ECO:0000313" key="2">
    <source>
        <dbReference type="EMBL" id="SVB55556.1"/>
    </source>
</evidence>
<dbReference type="PROSITE" id="PS51257">
    <property type="entry name" value="PROKAR_LIPOPROTEIN"/>
    <property type="match status" value="1"/>
</dbReference>
<keyword evidence="1" id="KW-0812">Transmembrane</keyword>
<evidence type="ECO:0000256" key="1">
    <source>
        <dbReference type="SAM" id="Phobius"/>
    </source>
</evidence>